<dbReference type="InterPro" id="IPR051927">
    <property type="entry name" value="Zn_Chap_cDPG_Synth"/>
</dbReference>
<comment type="caution">
    <text evidence="3">The sequence shown here is derived from an EMBL/GenBank/DDBJ whole genome shotgun (WGS) entry which is preliminary data.</text>
</comment>
<evidence type="ECO:0000313" key="4">
    <source>
        <dbReference type="Proteomes" id="UP000649114"/>
    </source>
</evidence>
<gene>
    <name evidence="3" type="ORF">CNMCM8927_009514</name>
</gene>
<evidence type="ECO:0000313" key="3">
    <source>
        <dbReference type="EMBL" id="KAF4202845.1"/>
    </source>
</evidence>
<proteinExistence type="predicted"/>
<dbReference type="Pfam" id="PF02492">
    <property type="entry name" value="cobW"/>
    <property type="match status" value="2"/>
</dbReference>
<dbReference type="InterPro" id="IPR003495">
    <property type="entry name" value="CobW/HypB/UreG_nucleotide-bd"/>
</dbReference>
<feature type="region of interest" description="Disordered" evidence="1">
    <location>
        <begin position="568"/>
        <end position="603"/>
    </location>
</feature>
<sequence length="603" mass="68252">MLCASSISLQSRVQGTVLTSNKMALNSGTDSLSYPAPAQPAAEEKPTRQIPVTLLSGFLGSGKTTLLEHILQSPDHGLRIAVVVNDMSKLNIDAALITHHKVSQTKEKLIQLQNGCICCTLRGDLLSELAHLSRQQEVQYVVIESTGISEPMQVAETFTAEFSSAMLQADQEMMVDEDSRKVLTEIVNLGGLHTLARLDTTVTVVDAFNLLSNFDTAEFLSDRYGSKEIIPEDERTISDLMVDQIEFADVLIINKIETVNENTRARIRRLLKTLNPDAKVLETSYSRVDVQEILDTGRFDFIKAASGAGWLRSLHEMTVQNTGNGQRMAPKPETLEYGINNFVYTARRPFHPRRIFTLLHDKFILLQHNEAEEDDEEEDEKGDADEEQEDDNMEIDEDEDEDEDEDDDDDESISDFDQPDPSEILKNKRNHPAFGSVLRSKGFFWLATRPFQFGEWSQAGGMLTIGCGGPWFAEVPDEAWPEDPDVRKSIENDFQEPWGDRRQEIVFIGEGINTELITKLLDECLLDDDDMSRWAKIMSNKKLSYQQKKEKLGKLWEDGWEAWPEFGIVDEDEEDNKEGGKKKHKHHTSEYLGHAHSHSHSHK</sequence>
<protein>
    <recommendedName>
        <fullName evidence="2">CobW C-terminal domain-containing protein</fullName>
    </recommendedName>
</protein>
<reference evidence="3" key="2">
    <citation type="submission" date="2020-04" db="EMBL/GenBank/DDBJ databases">
        <authorList>
            <person name="Santos R.A.C."/>
            <person name="Steenwyk J.L."/>
            <person name="Rivero-Menendez O."/>
            <person name="Mead M.E."/>
            <person name="Silva L.P."/>
            <person name="Bastos R.W."/>
            <person name="Alastruey-Izquierdo A."/>
            <person name="Goldman G.H."/>
            <person name="Rokas A."/>
        </authorList>
    </citation>
    <scope>NUCLEOTIDE SEQUENCE</scope>
    <source>
        <strain evidence="3">CNM-CM8927</strain>
    </source>
</reference>
<dbReference type="SMART" id="SM00833">
    <property type="entry name" value="CobW_C"/>
    <property type="match status" value="1"/>
</dbReference>
<dbReference type="InterPro" id="IPR027417">
    <property type="entry name" value="P-loop_NTPase"/>
</dbReference>
<dbReference type="SUPFAM" id="SSF90002">
    <property type="entry name" value="Hypothetical protein YjiA, C-terminal domain"/>
    <property type="match status" value="1"/>
</dbReference>
<dbReference type="SUPFAM" id="SSF52540">
    <property type="entry name" value="P-loop containing nucleoside triphosphate hydrolases"/>
    <property type="match status" value="1"/>
</dbReference>
<dbReference type="Gene3D" id="3.40.50.300">
    <property type="entry name" value="P-loop containing nucleotide triphosphate hydrolases"/>
    <property type="match status" value="1"/>
</dbReference>
<feature type="domain" description="CobW C-terminal" evidence="2">
    <location>
        <begin position="339"/>
        <end position="525"/>
    </location>
</feature>
<dbReference type="InterPro" id="IPR011629">
    <property type="entry name" value="CobW-like_C"/>
</dbReference>
<evidence type="ECO:0000259" key="2">
    <source>
        <dbReference type="SMART" id="SM00833"/>
    </source>
</evidence>
<feature type="compositionally biased region" description="Acidic residues" evidence="1">
    <location>
        <begin position="371"/>
        <end position="420"/>
    </location>
</feature>
<dbReference type="CDD" id="cd03112">
    <property type="entry name" value="CobW-like"/>
    <property type="match status" value="1"/>
</dbReference>
<dbReference type="Proteomes" id="UP000649114">
    <property type="component" value="Unassembled WGS sequence"/>
</dbReference>
<dbReference type="PANTHER" id="PTHR43603">
    <property type="entry name" value="COBW DOMAIN-CONTAINING PROTEIN DDB_G0274527"/>
    <property type="match status" value="1"/>
</dbReference>
<dbReference type="Pfam" id="PF07683">
    <property type="entry name" value="CobW_C"/>
    <property type="match status" value="1"/>
</dbReference>
<organism evidence="3 4">
    <name type="scientific">Aspergillus lentulus</name>
    <dbReference type="NCBI Taxonomy" id="293939"/>
    <lineage>
        <taxon>Eukaryota</taxon>
        <taxon>Fungi</taxon>
        <taxon>Dikarya</taxon>
        <taxon>Ascomycota</taxon>
        <taxon>Pezizomycotina</taxon>
        <taxon>Eurotiomycetes</taxon>
        <taxon>Eurotiomycetidae</taxon>
        <taxon>Eurotiales</taxon>
        <taxon>Aspergillaceae</taxon>
        <taxon>Aspergillus</taxon>
        <taxon>Aspergillus subgen. Fumigati</taxon>
    </lineage>
</organism>
<accession>A0AAN6BND9</accession>
<dbReference type="PANTHER" id="PTHR43603:SF1">
    <property type="entry name" value="ZINC-REGULATED GTPASE METALLOPROTEIN ACTIVATOR 1"/>
    <property type="match status" value="1"/>
</dbReference>
<feature type="region of interest" description="Disordered" evidence="1">
    <location>
        <begin position="369"/>
        <end position="428"/>
    </location>
</feature>
<evidence type="ECO:0000256" key="1">
    <source>
        <dbReference type="SAM" id="MobiDB-lite"/>
    </source>
</evidence>
<dbReference type="AlphaFoldDB" id="A0AAN6BND9"/>
<dbReference type="EMBL" id="JAAAPU010000094">
    <property type="protein sequence ID" value="KAF4202845.1"/>
    <property type="molecule type" value="Genomic_DNA"/>
</dbReference>
<name>A0AAN6BND9_ASPLE</name>
<reference evidence="3" key="1">
    <citation type="journal article" date="2020" name="bioRxiv">
        <title>Genomic and phenotypic heterogeneity of clinical isolates of the human pathogens Aspergillus fumigatus, Aspergillus lentulus and Aspergillus fumigatiaffinis.</title>
        <authorList>
            <person name="dos Santos R.A.C."/>
            <person name="Steenwyk J.L."/>
            <person name="Rivero-Menendez O."/>
            <person name="Mead M.E."/>
            <person name="Silva L.P."/>
            <person name="Bastos R.W."/>
            <person name="Alastruey-Izquierdo A."/>
            <person name="Goldman G.H."/>
            <person name="Rokas A."/>
        </authorList>
    </citation>
    <scope>NUCLEOTIDE SEQUENCE</scope>
    <source>
        <strain evidence="3">CNM-CM8927</strain>
    </source>
</reference>